<name>A0A7J5ZHC3_DISMA</name>
<accession>A0A7J5ZHC3</accession>
<feature type="region of interest" description="Disordered" evidence="1">
    <location>
        <begin position="165"/>
        <end position="248"/>
    </location>
</feature>
<dbReference type="Pfam" id="PF05349">
    <property type="entry name" value="GATA-N"/>
    <property type="match status" value="1"/>
</dbReference>
<dbReference type="GO" id="GO:0003677">
    <property type="term" value="F:DNA binding"/>
    <property type="evidence" value="ECO:0007669"/>
    <property type="project" value="InterPro"/>
</dbReference>
<feature type="compositionally biased region" description="Low complexity" evidence="1">
    <location>
        <begin position="198"/>
        <end position="208"/>
    </location>
</feature>
<comment type="caution">
    <text evidence="3">The sequence shown here is derived from an EMBL/GenBank/DDBJ whole genome shotgun (WGS) entry which is preliminary data.</text>
</comment>
<evidence type="ECO:0000313" key="4">
    <source>
        <dbReference type="Proteomes" id="UP000518266"/>
    </source>
</evidence>
<dbReference type="EMBL" id="JAAKFY010000002">
    <property type="protein sequence ID" value="KAF3859798.1"/>
    <property type="molecule type" value="Genomic_DNA"/>
</dbReference>
<feature type="region of interest" description="Disordered" evidence="1">
    <location>
        <begin position="1"/>
        <end position="54"/>
    </location>
</feature>
<evidence type="ECO:0000313" key="3">
    <source>
        <dbReference type="EMBL" id="KAF3859798.1"/>
    </source>
</evidence>
<organism evidence="3 4">
    <name type="scientific">Dissostichus mawsoni</name>
    <name type="common">Antarctic cod</name>
    <dbReference type="NCBI Taxonomy" id="36200"/>
    <lineage>
        <taxon>Eukaryota</taxon>
        <taxon>Metazoa</taxon>
        <taxon>Chordata</taxon>
        <taxon>Craniata</taxon>
        <taxon>Vertebrata</taxon>
        <taxon>Euteleostomi</taxon>
        <taxon>Actinopterygii</taxon>
        <taxon>Neopterygii</taxon>
        <taxon>Teleostei</taxon>
        <taxon>Neoteleostei</taxon>
        <taxon>Acanthomorphata</taxon>
        <taxon>Eupercaria</taxon>
        <taxon>Perciformes</taxon>
        <taxon>Notothenioidei</taxon>
        <taxon>Nototheniidae</taxon>
        <taxon>Dissostichus</taxon>
    </lineage>
</organism>
<feature type="compositionally biased region" description="Pro residues" evidence="1">
    <location>
        <begin position="10"/>
        <end position="23"/>
    </location>
</feature>
<evidence type="ECO:0000256" key="1">
    <source>
        <dbReference type="SAM" id="MobiDB-lite"/>
    </source>
</evidence>
<dbReference type="Proteomes" id="UP000518266">
    <property type="component" value="Unassembled WGS sequence"/>
</dbReference>
<dbReference type="GO" id="GO:0005634">
    <property type="term" value="C:nucleus"/>
    <property type="evidence" value="ECO:0007669"/>
    <property type="project" value="InterPro"/>
</dbReference>
<keyword evidence="4" id="KW-1185">Reference proteome</keyword>
<reference evidence="3 4" key="1">
    <citation type="submission" date="2020-03" db="EMBL/GenBank/DDBJ databases">
        <title>Dissostichus mawsoni Genome sequencing and assembly.</title>
        <authorList>
            <person name="Park H."/>
        </authorList>
    </citation>
    <scope>NUCLEOTIDE SEQUENCE [LARGE SCALE GENOMIC DNA]</scope>
    <source>
        <strain evidence="3">DM0001</strain>
        <tissue evidence="3">Muscle</tissue>
    </source>
</reference>
<sequence length="248" mass="26973">MWALSSQPGDLPPLPPPCRPPSLFPTKRPTSEQPSASRVFVRYKSSSRGANRSTPISAIISDSNYLQIQLQEEKLRSPPGTKTPLWFLLVRAAFTRKTRSLERVLALPVVKMYQSLALSNQSPYAHDTGNYMHPSASSPVYVPTSRVPAMLPTLPYLQTCDSAHQSHGLGGHHGWPQSAADCSSFTPSSPHPAPHGFSYSHSPPVSSSTGREASYQSPLVLGNGSRRSSTGARWCARSEDPTPARTRT</sequence>
<dbReference type="GO" id="GO:0008270">
    <property type="term" value="F:zinc ion binding"/>
    <property type="evidence" value="ECO:0007669"/>
    <property type="project" value="InterPro"/>
</dbReference>
<feature type="domain" description="GATA-type transcription activator N-terminal" evidence="2">
    <location>
        <begin position="112"/>
        <end position="228"/>
    </location>
</feature>
<protein>
    <recommendedName>
        <fullName evidence="2">GATA-type transcription activator N-terminal domain-containing protein</fullName>
    </recommendedName>
</protein>
<feature type="compositionally biased region" description="Polar residues" evidence="1">
    <location>
        <begin position="44"/>
        <end position="54"/>
    </location>
</feature>
<gene>
    <name evidence="3" type="ORF">F7725_000053</name>
</gene>
<dbReference type="GO" id="GO:0045893">
    <property type="term" value="P:positive regulation of DNA-templated transcription"/>
    <property type="evidence" value="ECO:0007669"/>
    <property type="project" value="InterPro"/>
</dbReference>
<dbReference type="InterPro" id="IPR008013">
    <property type="entry name" value="GATA_N"/>
</dbReference>
<dbReference type="AlphaFoldDB" id="A0A7J5ZHC3"/>
<evidence type="ECO:0000259" key="2">
    <source>
        <dbReference type="Pfam" id="PF05349"/>
    </source>
</evidence>
<dbReference type="OrthoDB" id="515401at2759"/>
<proteinExistence type="predicted"/>